<dbReference type="PANTHER" id="PTHR40396">
    <property type="entry name" value="ATPASE-LIKE PROTEIN"/>
    <property type="match status" value="1"/>
</dbReference>
<dbReference type="GO" id="GO:0016887">
    <property type="term" value="F:ATP hydrolysis activity"/>
    <property type="evidence" value="ECO:0007669"/>
    <property type="project" value="InterPro"/>
</dbReference>
<gene>
    <name evidence="2" type="ORF">CLTEP_28020</name>
</gene>
<dbReference type="PANTHER" id="PTHR40396:SF1">
    <property type="entry name" value="ATPASE AAA-TYPE CORE DOMAIN-CONTAINING PROTEIN"/>
    <property type="match status" value="1"/>
</dbReference>
<evidence type="ECO:0000313" key="3">
    <source>
        <dbReference type="Proteomes" id="UP000075531"/>
    </source>
</evidence>
<dbReference type="Proteomes" id="UP000075531">
    <property type="component" value="Unassembled WGS sequence"/>
</dbReference>
<dbReference type="GO" id="GO:0005524">
    <property type="term" value="F:ATP binding"/>
    <property type="evidence" value="ECO:0007669"/>
    <property type="project" value="InterPro"/>
</dbReference>
<reference evidence="2 3" key="1">
    <citation type="submission" date="2016-02" db="EMBL/GenBank/DDBJ databases">
        <title>Genome sequence of Clostridium tepidiprofundi DSM 19306.</title>
        <authorList>
            <person name="Poehlein A."/>
            <person name="Daniel R."/>
        </authorList>
    </citation>
    <scope>NUCLEOTIDE SEQUENCE [LARGE SCALE GENOMIC DNA]</scope>
    <source>
        <strain evidence="2 3">DSM 19306</strain>
    </source>
</reference>
<sequence length="202" mass="23545">MKYADFDIEDIDVNIKSKNDLISSEFFKTFPENAKDDIIKNISDDSKFLGEDDIEFMHRGIDQKGNIVDVPFKLSEESDGTRKYFGILGPFLDVLKNGYTMVINELDMKLHTLLVIQLVKLFLDPSINKNNAQLIFTTHDTNLLDVDILRRDQIWFTEKKEDKSTDLYSLYDFGKVRKNDKIEKRYLQGKYGAIPFLRGDLR</sequence>
<protein>
    <recommendedName>
        <fullName evidence="1">ATPase AAA-type core domain-containing protein</fullName>
    </recommendedName>
</protein>
<dbReference type="RefSeq" id="WP_066827688.1">
    <property type="nucleotide sequence ID" value="NZ_LTBA01000124.1"/>
</dbReference>
<dbReference type="EMBL" id="LTBA01000124">
    <property type="protein sequence ID" value="KYH25963.1"/>
    <property type="molecule type" value="Genomic_DNA"/>
</dbReference>
<dbReference type="AlphaFoldDB" id="A0A151AEB1"/>
<dbReference type="Gene3D" id="3.40.50.300">
    <property type="entry name" value="P-loop containing nucleotide triphosphate hydrolases"/>
    <property type="match status" value="1"/>
</dbReference>
<keyword evidence="3" id="KW-1185">Reference proteome</keyword>
<organism evidence="2 3">
    <name type="scientific">Clostridium tepidiprofundi DSM 19306</name>
    <dbReference type="NCBI Taxonomy" id="1121338"/>
    <lineage>
        <taxon>Bacteria</taxon>
        <taxon>Bacillati</taxon>
        <taxon>Bacillota</taxon>
        <taxon>Clostridia</taxon>
        <taxon>Eubacteriales</taxon>
        <taxon>Clostridiaceae</taxon>
        <taxon>Clostridium</taxon>
    </lineage>
</organism>
<proteinExistence type="predicted"/>
<comment type="caution">
    <text evidence="2">The sequence shown here is derived from an EMBL/GenBank/DDBJ whole genome shotgun (WGS) entry which is preliminary data.</text>
</comment>
<dbReference type="PATRIC" id="fig|1121338.3.peg.2957"/>
<dbReference type="InterPro" id="IPR027417">
    <property type="entry name" value="P-loop_NTPase"/>
</dbReference>
<dbReference type="SUPFAM" id="SSF52540">
    <property type="entry name" value="P-loop containing nucleoside triphosphate hydrolases"/>
    <property type="match status" value="1"/>
</dbReference>
<evidence type="ECO:0000259" key="1">
    <source>
        <dbReference type="Pfam" id="PF13304"/>
    </source>
</evidence>
<evidence type="ECO:0000313" key="2">
    <source>
        <dbReference type="EMBL" id="KYH25963.1"/>
    </source>
</evidence>
<accession>A0A151AEB1</accession>
<dbReference type="Pfam" id="PF13304">
    <property type="entry name" value="AAA_21"/>
    <property type="match status" value="1"/>
</dbReference>
<feature type="domain" description="ATPase AAA-type core" evidence="1">
    <location>
        <begin position="69"/>
        <end position="145"/>
    </location>
</feature>
<dbReference type="InterPro" id="IPR003959">
    <property type="entry name" value="ATPase_AAA_core"/>
</dbReference>
<dbReference type="STRING" id="1121338.CLTEP_28020"/>
<name>A0A151AEB1_9CLOT</name>